<dbReference type="Gene3D" id="3.30.420.40">
    <property type="match status" value="2"/>
</dbReference>
<evidence type="ECO:0000313" key="14">
    <source>
        <dbReference type="Proteomes" id="UP001497392"/>
    </source>
</evidence>
<dbReference type="InterPro" id="IPR000577">
    <property type="entry name" value="Carb_kinase_FGGY"/>
</dbReference>
<keyword evidence="6 10" id="KW-0418">Kinase</keyword>
<gene>
    <name evidence="13" type="primary">g12320</name>
    <name evidence="13" type="ORF">VP750_LOCUS10975</name>
</gene>
<keyword evidence="4 10" id="KW-0808">Transferase</keyword>
<evidence type="ECO:0000256" key="5">
    <source>
        <dbReference type="ARBA" id="ARBA00022741"/>
    </source>
</evidence>
<keyword evidence="7" id="KW-0319">Glycerol metabolism</keyword>
<dbReference type="NCBIfam" id="NF000756">
    <property type="entry name" value="PRK00047.1"/>
    <property type="match status" value="1"/>
</dbReference>
<dbReference type="PANTHER" id="PTHR10196">
    <property type="entry name" value="SUGAR KINASE"/>
    <property type="match status" value="1"/>
</dbReference>
<dbReference type="EC" id="2.7.1.30" evidence="3"/>
<dbReference type="CDD" id="cd07792">
    <property type="entry name" value="ASKHA_NBD_FGGY_GK1-3-like"/>
    <property type="match status" value="1"/>
</dbReference>
<dbReference type="Proteomes" id="UP001497392">
    <property type="component" value="Unassembled WGS sequence"/>
</dbReference>
<sequence length="511" mass="56359">MECIASLDQGTQSTRLLLYDAEAQLIDSHHMEFTQITPQPGWVEHDPMEIWDSVLQCIEKGLSQARSRHPELKVTGLGITNQRETTMAWDRTTGQPLHNAIVWMDRRTAAICQRLSKELGSGDAFRETTGLPISTYFSAFKWLWLLENVEAVQQAAAEGRCMVGTMDTWLMYNLTGGAHGGIFVTDVSNAARTCLMDIKNLQWAPDLLQRFRLSTDMLPRICSNAEIYGHVRDGPLTGVPIAGCLGDQHAALLGQRCRPLEAKNTYGTGCFLLLHTGTEPVPSQAGLLTTMAYQLGPEEPPQYALEGSIAIAGAGVSWLRDRLGLIDSVDECEAVASSVPDTGGVFFVPAFSGLLAPHWRSDARGVILGLSSYSGKAHIVRALLEAITWQTKEVLQAMLKDAKQPNFKLLRVDGGASRNNLLMQLQADAIQIPVRRPEHLETTSLGAAFAAGIATGFWTKEWVLGSTSEEKRHGDYTDFLPKVDPATIEKRFRCWEKAVERSFDLEDFDAE</sequence>
<dbReference type="NCBIfam" id="TIGR01311">
    <property type="entry name" value="glycerol_kin"/>
    <property type="match status" value="1"/>
</dbReference>
<organism evidence="13 14">
    <name type="scientific">Coccomyxa viridis</name>
    <dbReference type="NCBI Taxonomy" id="1274662"/>
    <lineage>
        <taxon>Eukaryota</taxon>
        <taxon>Viridiplantae</taxon>
        <taxon>Chlorophyta</taxon>
        <taxon>core chlorophytes</taxon>
        <taxon>Trebouxiophyceae</taxon>
        <taxon>Trebouxiophyceae incertae sedis</taxon>
        <taxon>Coccomyxaceae</taxon>
        <taxon>Coccomyxa</taxon>
    </lineage>
</organism>
<dbReference type="InterPro" id="IPR018485">
    <property type="entry name" value="FGGY_C"/>
</dbReference>
<comment type="similarity">
    <text evidence="2 10">Belongs to the FGGY kinase family.</text>
</comment>
<dbReference type="InterPro" id="IPR043129">
    <property type="entry name" value="ATPase_NBD"/>
</dbReference>
<evidence type="ECO:0000256" key="6">
    <source>
        <dbReference type="ARBA" id="ARBA00022777"/>
    </source>
</evidence>
<evidence type="ECO:0000256" key="3">
    <source>
        <dbReference type="ARBA" id="ARBA00012099"/>
    </source>
</evidence>
<keyword evidence="5" id="KW-0547">Nucleotide-binding</keyword>
<protein>
    <recommendedName>
        <fullName evidence="3">glycerol kinase</fullName>
        <ecNumber evidence="3">2.7.1.30</ecNumber>
    </recommendedName>
    <alternativeName>
        <fullName evidence="9">ATP:glycerol 3-phosphotransferase</fullName>
    </alternativeName>
</protein>
<comment type="pathway">
    <text evidence="1">Polyol metabolism; glycerol degradation via glycerol kinase pathway; sn-glycerol 3-phosphate from glycerol: step 1/1.</text>
</comment>
<dbReference type="InterPro" id="IPR018483">
    <property type="entry name" value="Carb_kinase_FGGY_CS"/>
</dbReference>
<comment type="caution">
    <text evidence="13">The sequence shown here is derived from an EMBL/GenBank/DDBJ whole genome shotgun (WGS) entry which is preliminary data.</text>
</comment>
<dbReference type="InterPro" id="IPR018484">
    <property type="entry name" value="FGGY_N"/>
</dbReference>
<evidence type="ECO:0000256" key="4">
    <source>
        <dbReference type="ARBA" id="ARBA00022679"/>
    </source>
</evidence>
<evidence type="ECO:0000313" key="13">
    <source>
        <dbReference type="EMBL" id="CAL5229069.1"/>
    </source>
</evidence>
<dbReference type="PROSITE" id="PS00445">
    <property type="entry name" value="FGGY_KINASES_2"/>
    <property type="match status" value="1"/>
</dbReference>
<name>A0ABP1GA35_9CHLO</name>
<evidence type="ECO:0000256" key="10">
    <source>
        <dbReference type="RuleBase" id="RU003733"/>
    </source>
</evidence>
<keyword evidence="14" id="KW-1185">Reference proteome</keyword>
<evidence type="ECO:0000256" key="8">
    <source>
        <dbReference type="ARBA" id="ARBA00022840"/>
    </source>
</evidence>
<evidence type="ECO:0000256" key="9">
    <source>
        <dbReference type="ARBA" id="ARBA00043149"/>
    </source>
</evidence>
<proteinExistence type="inferred from homology"/>
<dbReference type="Pfam" id="PF00370">
    <property type="entry name" value="FGGY_N"/>
    <property type="match status" value="1"/>
</dbReference>
<keyword evidence="8" id="KW-0067">ATP-binding</keyword>
<evidence type="ECO:0000256" key="1">
    <source>
        <dbReference type="ARBA" id="ARBA00005190"/>
    </source>
</evidence>
<evidence type="ECO:0000259" key="12">
    <source>
        <dbReference type="Pfam" id="PF02782"/>
    </source>
</evidence>
<dbReference type="SUPFAM" id="SSF53067">
    <property type="entry name" value="Actin-like ATPase domain"/>
    <property type="match status" value="2"/>
</dbReference>
<dbReference type="EMBL" id="CAXHTA020000019">
    <property type="protein sequence ID" value="CAL5229069.1"/>
    <property type="molecule type" value="Genomic_DNA"/>
</dbReference>
<dbReference type="InterPro" id="IPR042018">
    <property type="entry name" value="GK1-3_metazoan-type"/>
</dbReference>
<dbReference type="PIRSF" id="PIRSF000538">
    <property type="entry name" value="GlpK"/>
    <property type="match status" value="1"/>
</dbReference>
<feature type="domain" description="Carbohydrate kinase FGGY N-terminal" evidence="11">
    <location>
        <begin position="4"/>
        <end position="254"/>
    </location>
</feature>
<dbReference type="PROSITE" id="PS00933">
    <property type="entry name" value="FGGY_KINASES_1"/>
    <property type="match status" value="1"/>
</dbReference>
<dbReference type="PANTHER" id="PTHR10196:SF69">
    <property type="entry name" value="GLYCEROL KINASE"/>
    <property type="match status" value="1"/>
</dbReference>
<dbReference type="InterPro" id="IPR005999">
    <property type="entry name" value="Glycerol_kin"/>
</dbReference>
<evidence type="ECO:0000259" key="11">
    <source>
        <dbReference type="Pfam" id="PF00370"/>
    </source>
</evidence>
<dbReference type="Pfam" id="PF02782">
    <property type="entry name" value="FGGY_C"/>
    <property type="match status" value="1"/>
</dbReference>
<feature type="domain" description="Carbohydrate kinase FGGY C-terminal" evidence="12">
    <location>
        <begin position="263"/>
        <end position="454"/>
    </location>
</feature>
<evidence type="ECO:0000256" key="7">
    <source>
        <dbReference type="ARBA" id="ARBA00022798"/>
    </source>
</evidence>
<evidence type="ECO:0000256" key="2">
    <source>
        <dbReference type="ARBA" id="ARBA00009156"/>
    </source>
</evidence>
<reference evidence="13 14" key="1">
    <citation type="submission" date="2024-06" db="EMBL/GenBank/DDBJ databases">
        <authorList>
            <person name="Kraege A."/>
            <person name="Thomma B."/>
        </authorList>
    </citation>
    <scope>NUCLEOTIDE SEQUENCE [LARGE SCALE GENOMIC DNA]</scope>
</reference>
<accession>A0ABP1GA35</accession>